<organism evidence="2 3">
    <name type="scientific">Filobasidium floriforme</name>
    <dbReference type="NCBI Taxonomy" id="5210"/>
    <lineage>
        <taxon>Eukaryota</taxon>
        <taxon>Fungi</taxon>
        <taxon>Dikarya</taxon>
        <taxon>Basidiomycota</taxon>
        <taxon>Agaricomycotina</taxon>
        <taxon>Tremellomycetes</taxon>
        <taxon>Filobasidiales</taxon>
        <taxon>Filobasidiaceae</taxon>
        <taxon>Filobasidium</taxon>
    </lineage>
</organism>
<name>A0A8K0JN47_9TREE</name>
<proteinExistence type="predicted"/>
<dbReference type="Proteomes" id="UP000812966">
    <property type="component" value="Unassembled WGS sequence"/>
</dbReference>
<feature type="compositionally biased region" description="Basic residues" evidence="1">
    <location>
        <begin position="94"/>
        <end position="105"/>
    </location>
</feature>
<protein>
    <submittedName>
        <fullName evidence="2">Uncharacterized protein</fullName>
    </submittedName>
</protein>
<evidence type="ECO:0000256" key="1">
    <source>
        <dbReference type="SAM" id="MobiDB-lite"/>
    </source>
</evidence>
<accession>A0A8K0JN47</accession>
<evidence type="ECO:0000313" key="3">
    <source>
        <dbReference type="Proteomes" id="UP000812966"/>
    </source>
</evidence>
<sequence>MWSGRTDLQSADPDSVGSDRYLRDGNLHKQHVKGDTPDEDSEEYRSGSEEGSVVLVQHVPEIYSAGSGNDGPKEGELRCNTKNDRRAKDTDHLKLKKKRKSKNAKRFSNIAKSNREILQSARRARRIRGEAHKDPVSSNPMHIDNLITHESEDAKKQQNGNTDRVLPDPIRLTRRAARTALQHLSKIFSIPMAQLDPLLLSPKIYAYAPSRIPEHPGLDQLDVLMIGWQNQQGAEGTVERVGLELACAWVLAREMKEDTSSPSEIEQRLIAALDRLANE</sequence>
<reference evidence="2" key="1">
    <citation type="submission" date="2020-04" db="EMBL/GenBank/DDBJ databases">
        <title>Analysis of mating type loci in Filobasidium floriforme.</title>
        <authorList>
            <person name="Nowrousian M."/>
        </authorList>
    </citation>
    <scope>NUCLEOTIDE SEQUENCE</scope>
    <source>
        <strain evidence="2">CBS 6242</strain>
    </source>
</reference>
<evidence type="ECO:0000313" key="2">
    <source>
        <dbReference type="EMBL" id="KAG7553644.1"/>
    </source>
</evidence>
<keyword evidence="3" id="KW-1185">Reference proteome</keyword>
<gene>
    <name evidence="2" type="ORF">FFLO_02929</name>
</gene>
<feature type="compositionally biased region" description="Basic and acidic residues" evidence="1">
    <location>
        <begin position="20"/>
        <end position="36"/>
    </location>
</feature>
<feature type="region of interest" description="Disordered" evidence="1">
    <location>
        <begin position="1"/>
        <end position="107"/>
    </location>
</feature>
<dbReference type="EMBL" id="JABELV010000050">
    <property type="protein sequence ID" value="KAG7553644.1"/>
    <property type="molecule type" value="Genomic_DNA"/>
</dbReference>
<feature type="compositionally biased region" description="Basic and acidic residues" evidence="1">
    <location>
        <begin position="71"/>
        <end position="93"/>
    </location>
</feature>
<comment type="caution">
    <text evidence="2">The sequence shown here is derived from an EMBL/GenBank/DDBJ whole genome shotgun (WGS) entry which is preliminary data.</text>
</comment>
<dbReference type="AlphaFoldDB" id="A0A8K0JN47"/>